<dbReference type="SFLD" id="SFLDF00027">
    <property type="entry name" value="p-type_atpase"/>
    <property type="match status" value="1"/>
</dbReference>
<reference evidence="8 9" key="1">
    <citation type="journal article" date="2023" name="Microbiol. Spectr.">
        <title>Symbiosis of Carpenter Bees with Uncharacterized Lactic Acid Bacteria Showing NAD Auxotrophy.</title>
        <authorList>
            <person name="Kawasaki S."/>
            <person name="Ozawa K."/>
            <person name="Mori T."/>
            <person name="Yamamoto A."/>
            <person name="Ito M."/>
            <person name="Ohkuma M."/>
            <person name="Sakamoto M."/>
            <person name="Matsutani M."/>
        </authorList>
    </citation>
    <scope>NUCLEOTIDE SEQUENCE [LARGE SCALE GENOMIC DNA]</scope>
    <source>
        <strain evidence="8 9">XA3</strain>
    </source>
</reference>
<dbReference type="SUPFAM" id="SSF56784">
    <property type="entry name" value="HAD-like"/>
    <property type="match status" value="1"/>
</dbReference>
<keyword evidence="5 6" id="KW-0472">Membrane</keyword>
<dbReference type="NCBIfam" id="TIGR01494">
    <property type="entry name" value="ATPase_P-type"/>
    <property type="match status" value="2"/>
</dbReference>
<accession>A0AAU9CY18</accession>
<evidence type="ECO:0000256" key="6">
    <source>
        <dbReference type="SAM" id="Phobius"/>
    </source>
</evidence>
<evidence type="ECO:0000256" key="5">
    <source>
        <dbReference type="ARBA" id="ARBA00023136"/>
    </source>
</evidence>
<protein>
    <submittedName>
        <fullName evidence="8">ATPase P</fullName>
    </submittedName>
</protein>
<feature type="domain" description="P-type ATPase A" evidence="7">
    <location>
        <begin position="72"/>
        <end position="167"/>
    </location>
</feature>
<dbReference type="EMBL" id="AP026802">
    <property type="protein sequence ID" value="BDR58927.1"/>
    <property type="molecule type" value="Genomic_DNA"/>
</dbReference>
<dbReference type="Pfam" id="PF00702">
    <property type="entry name" value="Hydrolase"/>
    <property type="match status" value="1"/>
</dbReference>
<dbReference type="Gene3D" id="1.20.1110.10">
    <property type="entry name" value="Calcium-transporting ATPase, transmembrane domain"/>
    <property type="match status" value="1"/>
</dbReference>
<dbReference type="Gene3D" id="3.40.1110.10">
    <property type="entry name" value="Calcium-transporting ATPase, cytoplasmic domain N"/>
    <property type="match status" value="1"/>
</dbReference>
<dbReference type="RefSeq" id="WP_317634750.1">
    <property type="nucleotide sequence ID" value="NZ_AP026802.1"/>
</dbReference>
<dbReference type="AlphaFoldDB" id="A0AAU9CY18"/>
<keyword evidence="4 6" id="KW-1133">Transmembrane helix</keyword>
<dbReference type="Gene3D" id="2.70.150.10">
    <property type="entry name" value="Calcium-transporting ATPase, cytoplasmic transduction domain A"/>
    <property type="match status" value="1"/>
</dbReference>
<dbReference type="Gene3D" id="3.40.50.1000">
    <property type="entry name" value="HAD superfamily/HAD-like"/>
    <property type="match status" value="1"/>
</dbReference>
<dbReference type="InterPro" id="IPR023214">
    <property type="entry name" value="HAD_sf"/>
</dbReference>
<dbReference type="SUPFAM" id="SSF81653">
    <property type="entry name" value="Calcium ATPase, transduction domain A"/>
    <property type="match status" value="1"/>
</dbReference>
<dbReference type="SFLD" id="SFLDG00002">
    <property type="entry name" value="C1.7:_P-type_atpase_like"/>
    <property type="match status" value="1"/>
</dbReference>
<dbReference type="SUPFAM" id="SSF81665">
    <property type="entry name" value="Calcium ATPase, transmembrane domain M"/>
    <property type="match status" value="1"/>
</dbReference>
<dbReference type="GO" id="GO:0016887">
    <property type="term" value="F:ATP hydrolysis activity"/>
    <property type="evidence" value="ECO:0007669"/>
    <property type="project" value="InterPro"/>
</dbReference>
<keyword evidence="2 6" id="KW-0812">Transmembrane</keyword>
<keyword evidence="9" id="KW-1185">Reference proteome</keyword>
<dbReference type="Proteomes" id="UP001321861">
    <property type="component" value="Chromosome"/>
</dbReference>
<dbReference type="GO" id="GO:0016020">
    <property type="term" value="C:membrane"/>
    <property type="evidence" value="ECO:0007669"/>
    <property type="project" value="UniProtKB-SubCell"/>
</dbReference>
<organism evidence="8 9">
    <name type="scientific">Xylocopilactobacillus apicola</name>
    <dbReference type="NCBI Taxonomy" id="2932184"/>
    <lineage>
        <taxon>Bacteria</taxon>
        <taxon>Bacillati</taxon>
        <taxon>Bacillota</taxon>
        <taxon>Bacilli</taxon>
        <taxon>Lactobacillales</taxon>
        <taxon>Lactobacillaceae</taxon>
        <taxon>Xylocopilactobacillus</taxon>
    </lineage>
</organism>
<dbReference type="InterPro" id="IPR018303">
    <property type="entry name" value="ATPase_P-typ_P_site"/>
</dbReference>
<feature type="transmembrane region" description="Helical" evidence="6">
    <location>
        <begin position="629"/>
        <end position="650"/>
    </location>
</feature>
<dbReference type="InterPro" id="IPR023299">
    <property type="entry name" value="ATPase_P-typ_cyto_dom_N"/>
</dbReference>
<feature type="transmembrane region" description="Helical" evidence="6">
    <location>
        <begin position="215"/>
        <end position="242"/>
    </location>
</feature>
<evidence type="ECO:0000313" key="8">
    <source>
        <dbReference type="EMBL" id="BDR58927.1"/>
    </source>
</evidence>
<gene>
    <name evidence="8" type="ORF">XA3_13680</name>
</gene>
<dbReference type="InterPro" id="IPR036412">
    <property type="entry name" value="HAD-like_sf"/>
</dbReference>
<evidence type="ECO:0000313" key="9">
    <source>
        <dbReference type="Proteomes" id="UP001321861"/>
    </source>
</evidence>
<keyword evidence="3" id="KW-1278">Translocase</keyword>
<dbReference type="PRINTS" id="PR00120">
    <property type="entry name" value="HATPASE"/>
</dbReference>
<feature type="transmembrane region" description="Helical" evidence="6">
    <location>
        <begin position="656"/>
        <end position="673"/>
    </location>
</feature>
<dbReference type="InterPro" id="IPR059000">
    <property type="entry name" value="ATPase_P-type_domA"/>
</dbReference>
<evidence type="ECO:0000256" key="2">
    <source>
        <dbReference type="ARBA" id="ARBA00022692"/>
    </source>
</evidence>
<proteinExistence type="predicted"/>
<dbReference type="GO" id="GO:0005524">
    <property type="term" value="F:ATP binding"/>
    <property type="evidence" value="ECO:0007669"/>
    <property type="project" value="InterPro"/>
</dbReference>
<dbReference type="SUPFAM" id="SSF81660">
    <property type="entry name" value="Metal cation-transporting ATPase, ATP-binding domain N"/>
    <property type="match status" value="1"/>
</dbReference>
<dbReference type="InterPro" id="IPR008250">
    <property type="entry name" value="ATPase_P-typ_transduc_dom_A_sf"/>
</dbReference>
<dbReference type="InterPro" id="IPR001757">
    <property type="entry name" value="P_typ_ATPase"/>
</dbReference>
<sequence length="740" mass="81587">MKKKNDGVAAIVAKNIFTYFNAIFLGISILLIIAGSYRNLTFLPIVIANTLIGIYQQLKAKRILDKLSLISEAKYQVLRDGQKEEVLMDQLLRDDVIFLASGQQIPADAEVIEGKISVNEALLTGESDEIEKAHGSNLMSGSFVVAGACRARLTAVGADSYIAKLQAKAKEVKEKPSEMVGDINLIVKVAGIAIIPIGVILFFEGFFLKNQSFDHVIVSMVGALIGMIPEGLYLLVTVALALSAARLAKHQVLLHDMRSTETLARVDVLCVDKTGTITDNKMKVTEIFDPQNSTFDDVKRSKDLLASYVATSTDTNITAQALRQYYPDGKKFEHAKIIPFSSKTKYSEIKTVDAHYFLGAPEFVLGSKQNPEDSTQIEQRAAKGERVLVFARESASQIEPLLFISIANGIRANALETFRYFTEQEVQVKVISGDNPLTVSKIAKMVEIPNADQYVDASTLKTKEELRDAIEKYSVFGRVKPDQKREIIKSIKAGGQRVAMTGDGVNDILAMKEANCSIAIGSGSDAAKQSAQVVLLDSDFSHMKEIISEGRRDINNLTRSATLFLYKNIFSTLLALFSIIGMISYPLQPSQISLISMFNIGIPAFALAFEANNKKQHGRFLKVTLLRSLPAAITSFLAIACLVIFGMVFSIKSTDVSVASTFLLSMAGFMLLYEICKPLNNYRRLVFYGSILGLVLCAYFFHYLFAINSISYQCIMLAAVFAVAQESIMRNLTMFFSRFH</sequence>
<feature type="transmembrane region" description="Helical" evidence="6">
    <location>
        <begin position="685"/>
        <end position="704"/>
    </location>
</feature>
<dbReference type="PANTHER" id="PTHR42861">
    <property type="entry name" value="CALCIUM-TRANSPORTING ATPASE"/>
    <property type="match status" value="1"/>
</dbReference>
<feature type="transmembrane region" description="Helical" evidence="6">
    <location>
        <begin position="185"/>
        <end position="203"/>
    </location>
</feature>
<evidence type="ECO:0000256" key="4">
    <source>
        <dbReference type="ARBA" id="ARBA00022989"/>
    </source>
</evidence>
<comment type="subcellular location">
    <subcellularLocation>
        <location evidence="1">Membrane</location>
        <topology evidence="1">Multi-pass membrane protein</topology>
    </subcellularLocation>
</comment>
<dbReference type="Pfam" id="PF00122">
    <property type="entry name" value="E1-E2_ATPase"/>
    <property type="match status" value="1"/>
</dbReference>
<dbReference type="PROSITE" id="PS00154">
    <property type="entry name" value="ATPASE_E1_E2"/>
    <property type="match status" value="1"/>
</dbReference>
<name>A0AAU9CY18_9LACO</name>
<evidence type="ECO:0000256" key="3">
    <source>
        <dbReference type="ARBA" id="ARBA00022967"/>
    </source>
</evidence>
<dbReference type="KEGG" id="xap:XA3_13680"/>
<dbReference type="InterPro" id="IPR044492">
    <property type="entry name" value="P_typ_ATPase_HD_dom"/>
</dbReference>
<evidence type="ECO:0000259" key="7">
    <source>
        <dbReference type="Pfam" id="PF00122"/>
    </source>
</evidence>
<dbReference type="PRINTS" id="PR00119">
    <property type="entry name" value="CATATPASE"/>
</dbReference>
<feature type="transmembrane region" description="Helical" evidence="6">
    <location>
        <begin position="564"/>
        <end position="585"/>
    </location>
</feature>
<evidence type="ECO:0000256" key="1">
    <source>
        <dbReference type="ARBA" id="ARBA00004141"/>
    </source>
</evidence>
<feature type="transmembrane region" description="Helical" evidence="6">
    <location>
        <begin position="12"/>
        <end position="34"/>
    </location>
</feature>
<dbReference type="InterPro" id="IPR023298">
    <property type="entry name" value="ATPase_P-typ_TM_dom_sf"/>
</dbReference>
<dbReference type="SFLD" id="SFLDS00003">
    <property type="entry name" value="Haloacid_Dehalogenase"/>
    <property type="match status" value="1"/>
</dbReference>
<feature type="transmembrane region" description="Helical" evidence="6">
    <location>
        <begin position="591"/>
        <end position="609"/>
    </location>
</feature>